<keyword evidence="4" id="KW-0449">Lipoprotein</keyword>
<feature type="domain" description="DUF5126" evidence="3">
    <location>
        <begin position="124"/>
        <end position="226"/>
    </location>
</feature>
<gene>
    <name evidence="4" type="ORF">QQ020_01940</name>
</gene>
<evidence type="ECO:0000259" key="2">
    <source>
        <dbReference type="Pfam" id="PF16391"/>
    </source>
</evidence>
<comment type="caution">
    <text evidence="4">The sequence shown here is derived from an EMBL/GenBank/DDBJ whole genome shotgun (WGS) entry which is preliminary data.</text>
</comment>
<name>A0ABT8L0I6_9BACT</name>
<evidence type="ECO:0000259" key="1">
    <source>
        <dbReference type="Pfam" id="PF16323"/>
    </source>
</evidence>
<dbReference type="EMBL" id="JAUJEB010000001">
    <property type="protein sequence ID" value="MDN5210781.1"/>
    <property type="molecule type" value="Genomic_DNA"/>
</dbReference>
<feature type="domain" description="DUF4959" evidence="1">
    <location>
        <begin position="21"/>
        <end position="123"/>
    </location>
</feature>
<dbReference type="Pfam" id="PF16391">
    <property type="entry name" value="DUF5000"/>
    <property type="match status" value="1"/>
</dbReference>
<organism evidence="4 5">
    <name type="scientific">Agaribacillus aureus</name>
    <dbReference type="NCBI Taxonomy" id="3051825"/>
    <lineage>
        <taxon>Bacteria</taxon>
        <taxon>Pseudomonadati</taxon>
        <taxon>Bacteroidota</taxon>
        <taxon>Cytophagia</taxon>
        <taxon>Cytophagales</taxon>
        <taxon>Splendidivirgaceae</taxon>
        <taxon>Agaribacillus</taxon>
    </lineage>
</organism>
<feature type="domain" description="DUF5000" evidence="2">
    <location>
        <begin position="250"/>
        <end position="402"/>
    </location>
</feature>
<dbReference type="Pfam" id="PF16323">
    <property type="entry name" value="DUF4959"/>
    <property type="match status" value="1"/>
</dbReference>
<dbReference type="Proteomes" id="UP001172083">
    <property type="component" value="Unassembled WGS sequence"/>
</dbReference>
<dbReference type="PROSITE" id="PS51257">
    <property type="entry name" value="PROKAR_LIPOPROTEIN"/>
    <property type="match status" value="1"/>
</dbReference>
<reference evidence="4" key="1">
    <citation type="submission" date="2023-06" db="EMBL/GenBank/DDBJ databases">
        <title>Genomic of Agaribacillus aureum.</title>
        <authorList>
            <person name="Wang G."/>
        </authorList>
    </citation>
    <scope>NUCLEOTIDE SEQUENCE</scope>
    <source>
        <strain evidence="4">BMA12</strain>
    </source>
</reference>
<keyword evidence="5" id="KW-1185">Reference proteome</keyword>
<proteinExistence type="predicted"/>
<protein>
    <submittedName>
        <fullName evidence="4">DUF5000 domain-containing lipoprotein</fullName>
    </submittedName>
</protein>
<dbReference type="InterPro" id="IPR032164">
    <property type="entry name" value="DUF5000"/>
</dbReference>
<evidence type="ECO:0000313" key="4">
    <source>
        <dbReference type="EMBL" id="MDN5210781.1"/>
    </source>
</evidence>
<dbReference type="InterPro" id="IPR032527">
    <property type="entry name" value="DUF4959"/>
</dbReference>
<dbReference type="Gene3D" id="2.60.120.260">
    <property type="entry name" value="Galactose-binding domain-like"/>
    <property type="match status" value="1"/>
</dbReference>
<dbReference type="RefSeq" id="WP_346756122.1">
    <property type="nucleotide sequence ID" value="NZ_JAUJEB010000001.1"/>
</dbReference>
<dbReference type="Pfam" id="PF17166">
    <property type="entry name" value="DUF5126"/>
    <property type="match status" value="1"/>
</dbReference>
<evidence type="ECO:0000259" key="3">
    <source>
        <dbReference type="Pfam" id="PF17166"/>
    </source>
</evidence>
<evidence type="ECO:0000313" key="5">
    <source>
        <dbReference type="Proteomes" id="UP001172083"/>
    </source>
</evidence>
<dbReference type="InterPro" id="IPR033431">
    <property type="entry name" value="DUF5126"/>
</dbReference>
<accession>A0ABT8L0I6</accession>
<sequence>MKSKIINCIITIFCFGIVLSSCEEEERGPLVKDNTIPGTVTEVSVANLPGGARISYKVPEDNDAFFVEAAFTRNGNQVTARSSIYKSFVEIDGLKSGQVQDVELVTVDRSDNRSAAVKVTIEPLTAPIDILFGSFELVEDFGGVRLKYDNKENVKAELLLYAKDENGNLIYQQSAFIDSDEESFHVYRGFPITLNTFGVVAIDRWDNITDTIKADILPLLEVELDKENFKNLNFPSDEPPAWGTSVEGLWDNNYTIWNRGLHTTANIDGPAIPPYDRYWQMFSIDLGVKAKLSRFKFFQRVNNWQYRHGNPRRFELWGITELPGNDGTSLEGWVKLVENGEVVKPSGLPLGQLSSEDIAEAADGEEYILPIDAPPIRYIRFVTLESWSGGTFMHINELEFFGQIEE</sequence>